<comment type="subunit">
    <text evidence="3">Homotetramer.</text>
</comment>
<dbReference type="PIRSF" id="PIRSF017617">
    <property type="entry name" value="Thr_aldolase"/>
    <property type="match status" value="1"/>
</dbReference>
<dbReference type="InterPro" id="IPR015422">
    <property type="entry name" value="PyrdxlP-dep_Trfase_small"/>
</dbReference>
<feature type="region of interest" description="Disordered" evidence="7">
    <location>
        <begin position="1"/>
        <end position="36"/>
    </location>
</feature>
<dbReference type="AlphaFoldDB" id="A0A2N8KI27"/>
<dbReference type="Gene3D" id="3.40.640.10">
    <property type="entry name" value="Type I PLP-dependent aspartate aminotransferase-like (Major domain)"/>
    <property type="match status" value="1"/>
</dbReference>
<dbReference type="InterPro" id="IPR015421">
    <property type="entry name" value="PyrdxlP-dep_Trfase_major"/>
</dbReference>
<evidence type="ECO:0000256" key="7">
    <source>
        <dbReference type="SAM" id="MobiDB-lite"/>
    </source>
</evidence>
<evidence type="ECO:0000256" key="2">
    <source>
        <dbReference type="ARBA" id="ARBA00006966"/>
    </source>
</evidence>
<dbReference type="GO" id="GO:0008732">
    <property type="term" value="F:L-allo-threonine aldolase activity"/>
    <property type="evidence" value="ECO:0007669"/>
    <property type="project" value="TreeGrafter"/>
</dbReference>
<dbReference type="FunFam" id="3.40.640.10:FF:000030">
    <property type="entry name" value="Low-specificity L-threonine aldolase"/>
    <property type="match status" value="1"/>
</dbReference>
<comment type="cofactor">
    <cofactor evidence="1">
        <name>pyridoxal 5'-phosphate</name>
        <dbReference type="ChEBI" id="CHEBI:597326"/>
    </cofactor>
</comment>
<dbReference type="InterPro" id="IPR023603">
    <property type="entry name" value="Low_specificity_L-TA-like"/>
</dbReference>
<dbReference type="EMBL" id="POQS01000003">
    <property type="protein sequence ID" value="PND33099.1"/>
    <property type="molecule type" value="Genomic_DNA"/>
</dbReference>
<evidence type="ECO:0000259" key="8">
    <source>
        <dbReference type="Pfam" id="PF01212"/>
    </source>
</evidence>
<sequence>MTSPDSAPAVDLRSDTVTRPTEAMYERMRSAPIGDDGLDGDPSVRELEAHVAQRLGKQAGLFVPSCTMANLLAVLAQAQRNEQVALEATAHMYTSERGAATFTGLFYLGVAGAGGAMDLGALQEALQGGGHRLKTALVAMETSHNNAGGAVLPLDHMQAVHGMAQAAGAAVHLDGARLFNAASALGVDPGEIARHADTVSLCLSKGLSAPVGAVLAGARPVMERARGLRRMLGGTQRQAGIMAAAGLEAVRTMGGRLAEDHARARRLSDGVNRLAPALSASVPQTNIVQVETAASGMDNAQWTAALAAAGLLVRPWGRTRLRCVTHRHIGDADIDAAVGAFAAVLKAHRR</sequence>
<dbReference type="GO" id="GO:0005829">
    <property type="term" value="C:cytosol"/>
    <property type="evidence" value="ECO:0007669"/>
    <property type="project" value="TreeGrafter"/>
</dbReference>
<organism evidence="9 10">
    <name type="scientific">Achromobacter pulmonis</name>
    <dbReference type="NCBI Taxonomy" id="1389932"/>
    <lineage>
        <taxon>Bacteria</taxon>
        <taxon>Pseudomonadati</taxon>
        <taxon>Pseudomonadota</taxon>
        <taxon>Betaproteobacteria</taxon>
        <taxon>Burkholderiales</taxon>
        <taxon>Alcaligenaceae</taxon>
        <taxon>Achromobacter</taxon>
    </lineage>
</organism>
<evidence type="ECO:0000256" key="3">
    <source>
        <dbReference type="ARBA" id="ARBA00011881"/>
    </source>
</evidence>
<dbReference type="Gene3D" id="3.90.1150.10">
    <property type="entry name" value="Aspartate Aminotransferase, domain 1"/>
    <property type="match status" value="1"/>
</dbReference>
<evidence type="ECO:0000313" key="10">
    <source>
        <dbReference type="Proteomes" id="UP000235994"/>
    </source>
</evidence>
<gene>
    <name evidence="9" type="ORF">C1I89_11350</name>
</gene>
<dbReference type="Proteomes" id="UP000235994">
    <property type="component" value="Unassembled WGS sequence"/>
</dbReference>
<accession>A0A2N8KI27</accession>
<dbReference type="RefSeq" id="WP_102772887.1">
    <property type="nucleotide sequence ID" value="NZ_POQS01000003.1"/>
</dbReference>
<evidence type="ECO:0000256" key="4">
    <source>
        <dbReference type="ARBA" id="ARBA00022898"/>
    </source>
</evidence>
<name>A0A2N8KI27_9BURK</name>
<feature type="domain" description="Aromatic amino acid beta-eliminating lyase/threonine aldolase" evidence="8">
    <location>
        <begin position="11"/>
        <end position="291"/>
    </location>
</feature>
<dbReference type="Pfam" id="PF01212">
    <property type="entry name" value="Beta_elim_lyase"/>
    <property type="match status" value="1"/>
</dbReference>
<evidence type="ECO:0000256" key="6">
    <source>
        <dbReference type="PIRSR" id="PIRSR017617-1"/>
    </source>
</evidence>
<evidence type="ECO:0000313" key="9">
    <source>
        <dbReference type="EMBL" id="PND33099.1"/>
    </source>
</evidence>
<reference evidence="9 10" key="1">
    <citation type="submission" date="2018-01" db="EMBL/GenBank/DDBJ databases">
        <title>The draft genome of an aniline degradation strain ANB-1.</title>
        <authorList>
            <person name="Zhang L."/>
            <person name="Jiang J."/>
        </authorList>
    </citation>
    <scope>NUCLEOTIDE SEQUENCE [LARGE SCALE GENOMIC DNA]</scope>
    <source>
        <strain evidence="9 10">ANB-1</strain>
    </source>
</reference>
<evidence type="ECO:0000256" key="1">
    <source>
        <dbReference type="ARBA" id="ARBA00001933"/>
    </source>
</evidence>
<comment type="similarity">
    <text evidence="2">Belongs to the threonine aldolase family.</text>
</comment>
<dbReference type="NCBIfam" id="NF041359">
    <property type="entry name" value="GntG_guanitoxin"/>
    <property type="match status" value="1"/>
</dbReference>
<dbReference type="PANTHER" id="PTHR48097:SF9">
    <property type="entry name" value="L-THREONINE ALDOLASE"/>
    <property type="match status" value="1"/>
</dbReference>
<proteinExistence type="inferred from homology"/>
<dbReference type="GO" id="GO:0006545">
    <property type="term" value="P:glycine biosynthetic process"/>
    <property type="evidence" value="ECO:0007669"/>
    <property type="project" value="TreeGrafter"/>
</dbReference>
<dbReference type="InterPro" id="IPR015424">
    <property type="entry name" value="PyrdxlP-dep_Trfase"/>
</dbReference>
<dbReference type="GO" id="GO:0006567">
    <property type="term" value="P:L-threonine catabolic process"/>
    <property type="evidence" value="ECO:0007669"/>
    <property type="project" value="TreeGrafter"/>
</dbReference>
<keyword evidence="4" id="KW-0663">Pyridoxal phosphate</keyword>
<dbReference type="InterPro" id="IPR001597">
    <property type="entry name" value="ArAA_b-elim_lyase/Thr_aldolase"/>
</dbReference>
<evidence type="ECO:0000256" key="5">
    <source>
        <dbReference type="ARBA" id="ARBA00023239"/>
    </source>
</evidence>
<feature type="modified residue" description="N6-(pyridoxal phosphate)lysine" evidence="6">
    <location>
        <position position="205"/>
    </location>
</feature>
<dbReference type="SUPFAM" id="SSF53383">
    <property type="entry name" value="PLP-dependent transferases"/>
    <property type="match status" value="1"/>
</dbReference>
<dbReference type="PANTHER" id="PTHR48097">
    <property type="entry name" value="L-THREONINE ALDOLASE-RELATED"/>
    <property type="match status" value="1"/>
</dbReference>
<comment type="caution">
    <text evidence="9">The sequence shown here is derived from an EMBL/GenBank/DDBJ whole genome shotgun (WGS) entry which is preliminary data.</text>
</comment>
<keyword evidence="10" id="KW-1185">Reference proteome</keyword>
<keyword evidence="5" id="KW-0456">Lyase</keyword>
<protein>
    <submittedName>
        <fullName evidence="9">Threonine aldolase</fullName>
    </submittedName>
</protein>